<evidence type="ECO:0000313" key="3">
    <source>
        <dbReference type="Proteomes" id="UP001304125"/>
    </source>
</evidence>
<keyword evidence="3" id="KW-1185">Reference proteome</keyword>
<name>A0AA96J6E8_9MICO</name>
<organism evidence="2 3">
    <name type="scientific">Demequina capsici</name>
    <dbReference type="NCBI Taxonomy" id="3075620"/>
    <lineage>
        <taxon>Bacteria</taxon>
        <taxon>Bacillati</taxon>
        <taxon>Actinomycetota</taxon>
        <taxon>Actinomycetes</taxon>
        <taxon>Micrococcales</taxon>
        <taxon>Demequinaceae</taxon>
        <taxon>Demequina</taxon>
    </lineage>
</organism>
<keyword evidence="1" id="KW-1133">Transmembrane helix</keyword>
<keyword evidence="1" id="KW-0472">Membrane</keyword>
<reference evidence="2 3" key="1">
    <citation type="submission" date="2023-09" db="EMBL/GenBank/DDBJ databases">
        <title>Demequina sp. a novel bacteria isolated from Capsicum annuum.</title>
        <authorList>
            <person name="Humaira Z."/>
            <person name="Lee J."/>
            <person name="Cho D."/>
        </authorList>
    </citation>
    <scope>NUCLEOTIDE SEQUENCE [LARGE SCALE GENOMIC DNA]</scope>
    <source>
        <strain evidence="2 3">OYTSA14</strain>
    </source>
</reference>
<sequence length="156" mass="16064">MENTVPLEIHGARGKVEVEGVLGLGAKVLLDGEPVRAVKGAYAIPLKGGTTAQVKVRGLLPGFQTVTVDGTPALDMGAHVPKVARYTMFAPLLLLLSALLGTVIGTIGMLLAVVLFFMSVFVVKNPEMPAGLRVALPVINTVAAALVVLVFAGVLG</sequence>
<dbReference type="Proteomes" id="UP001304125">
    <property type="component" value="Chromosome"/>
</dbReference>
<dbReference type="EMBL" id="CP134879">
    <property type="protein sequence ID" value="WNM23310.1"/>
    <property type="molecule type" value="Genomic_DNA"/>
</dbReference>
<keyword evidence="1" id="KW-0812">Transmembrane</keyword>
<protein>
    <submittedName>
        <fullName evidence="2">Uncharacterized protein</fullName>
    </submittedName>
</protein>
<evidence type="ECO:0000313" key="2">
    <source>
        <dbReference type="EMBL" id="WNM23310.1"/>
    </source>
</evidence>
<feature type="transmembrane region" description="Helical" evidence="1">
    <location>
        <begin position="92"/>
        <end position="122"/>
    </location>
</feature>
<dbReference type="AlphaFoldDB" id="A0AA96J6E8"/>
<gene>
    <name evidence="2" type="ORF">RN606_08010</name>
</gene>
<proteinExistence type="predicted"/>
<evidence type="ECO:0000256" key="1">
    <source>
        <dbReference type="SAM" id="Phobius"/>
    </source>
</evidence>
<feature type="transmembrane region" description="Helical" evidence="1">
    <location>
        <begin position="134"/>
        <end position="155"/>
    </location>
</feature>
<dbReference type="RefSeq" id="WP_313496122.1">
    <property type="nucleotide sequence ID" value="NZ_CP134879.1"/>
</dbReference>
<accession>A0AA96J6E8</accession>